<dbReference type="SUPFAM" id="SSF56266">
    <property type="entry name" value="DmpA/ArgJ-like"/>
    <property type="match status" value="1"/>
</dbReference>
<dbReference type="GO" id="GO:0005737">
    <property type="term" value="C:cytoplasm"/>
    <property type="evidence" value="ECO:0007669"/>
    <property type="project" value="UniProtKB-SubCell"/>
</dbReference>
<comment type="caution">
    <text evidence="14">The sequence shown here is derived from an EMBL/GenBank/DDBJ whole genome shotgun (WGS) entry which is preliminary data.</text>
</comment>
<evidence type="ECO:0000256" key="10">
    <source>
        <dbReference type="ARBA" id="ARBA00048372"/>
    </source>
</evidence>
<dbReference type="FunFam" id="3.30.2330.10:FF:000001">
    <property type="entry name" value="Arginine biosynthesis bifunctional protein ArgJ, mitochondrial"/>
    <property type="match status" value="1"/>
</dbReference>
<evidence type="ECO:0000256" key="8">
    <source>
        <dbReference type="ARBA" id="ARBA00023268"/>
    </source>
</evidence>
<feature type="binding site" evidence="13">
    <location>
        <position position="199"/>
    </location>
    <ligand>
        <name>substrate</name>
    </ligand>
</feature>
<dbReference type="InterPro" id="IPR016117">
    <property type="entry name" value="ArgJ-like_dom_sf"/>
</dbReference>
<evidence type="ECO:0000256" key="13">
    <source>
        <dbReference type="HAMAP-Rule" id="MF_01106"/>
    </source>
</evidence>
<dbReference type="PANTHER" id="PTHR23100">
    <property type="entry name" value="ARGININE BIOSYNTHESIS BIFUNCTIONAL PROTEIN ARGJ"/>
    <property type="match status" value="1"/>
</dbReference>
<dbReference type="FunFam" id="3.60.70.12:FF:000001">
    <property type="entry name" value="Arginine biosynthesis bifunctional protein ArgJ, chloroplastic"/>
    <property type="match status" value="1"/>
</dbReference>
<dbReference type="EMBL" id="QJJR01000003">
    <property type="protein sequence ID" value="PXW92167.1"/>
    <property type="molecule type" value="Genomic_DNA"/>
</dbReference>
<feature type="chain" id="PRO_5023467537" description="Arginine biosynthesis bifunctional protein ArgJ alpha chain" evidence="13">
    <location>
        <begin position="1"/>
        <end position="198"/>
    </location>
</feature>
<proteinExistence type="inferred from homology"/>
<comment type="catalytic activity">
    <reaction evidence="10 13">
        <text>L-glutamate + acetyl-CoA = N-acetyl-L-glutamate + CoA + H(+)</text>
        <dbReference type="Rhea" id="RHEA:24292"/>
        <dbReference type="ChEBI" id="CHEBI:15378"/>
        <dbReference type="ChEBI" id="CHEBI:29985"/>
        <dbReference type="ChEBI" id="CHEBI:44337"/>
        <dbReference type="ChEBI" id="CHEBI:57287"/>
        <dbReference type="ChEBI" id="CHEBI:57288"/>
        <dbReference type="EC" id="2.3.1.1"/>
    </reaction>
</comment>
<evidence type="ECO:0000256" key="5">
    <source>
        <dbReference type="ARBA" id="ARBA00022605"/>
    </source>
</evidence>
<feature type="binding site" evidence="13">
    <location>
        <position position="162"/>
    </location>
    <ligand>
        <name>substrate</name>
    </ligand>
</feature>
<comment type="catalytic activity">
    <reaction evidence="11 13">
        <text>N(2)-acetyl-L-ornithine + L-glutamate = N-acetyl-L-glutamate + L-ornithine</text>
        <dbReference type="Rhea" id="RHEA:15349"/>
        <dbReference type="ChEBI" id="CHEBI:29985"/>
        <dbReference type="ChEBI" id="CHEBI:44337"/>
        <dbReference type="ChEBI" id="CHEBI:46911"/>
        <dbReference type="ChEBI" id="CHEBI:57805"/>
        <dbReference type="EC" id="2.3.1.35"/>
    </reaction>
</comment>
<comment type="subcellular location">
    <subcellularLocation>
        <location evidence="1 13">Cytoplasm</location>
    </subcellularLocation>
</comment>
<comment type="function">
    <text evidence="12 13">Catalyzes two activities which are involved in the cyclic version of arginine biosynthesis: the synthesis of N-acetylglutamate from glutamate and acetyl-CoA as the acetyl donor, and of ornithine by transacetylation between N(2)-acetylornithine and glutamate.</text>
</comment>
<dbReference type="Gene3D" id="3.60.70.12">
    <property type="entry name" value="L-amino peptidase D-ALA esterase/amidase"/>
    <property type="match status" value="1"/>
</dbReference>
<evidence type="ECO:0000256" key="12">
    <source>
        <dbReference type="ARBA" id="ARBA00054976"/>
    </source>
</evidence>
<dbReference type="InterPro" id="IPR002813">
    <property type="entry name" value="Arg_biosynth_ArgJ"/>
</dbReference>
<comment type="similarity">
    <text evidence="2 13">Belongs to the ArgJ family.</text>
</comment>
<comment type="subunit">
    <text evidence="3 13">Heterotetramer of two alpha and two beta chains.</text>
</comment>
<feature type="binding site" evidence="13">
    <location>
        <position position="407"/>
    </location>
    <ligand>
        <name>substrate</name>
    </ligand>
</feature>
<evidence type="ECO:0000256" key="9">
    <source>
        <dbReference type="ARBA" id="ARBA00023315"/>
    </source>
</evidence>
<keyword evidence="15" id="KW-1185">Reference proteome</keyword>
<dbReference type="GO" id="GO:0006526">
    <property type="term" value="P:L-arginine biosynthetic process"/>
    <property type="evidence" value="ECO:0007669"/>
    <property type="project" value="UniProtKB-UniRule"/>
</dbReference>
<dbReference type="GO" id="GO:0004358">
    <property type="term" value="F:L-glutamate N-acetyltransferase activity, acting on acetyl-L-ornithine as donor"/>
    <property type="evidence" value="ECO:0007669"/>
    <property type="project" value="UniProtKB-UniRule"/>
</dbReference>
<evidence type="ECO:0000313" key="14">
    <source>
        <dbReference type="EMBL" id="PXW92167.1"/>
    </source>
</evidence>
<name>A0A2V3WIB0_9BACI</name>
<dbReference type="PANTHER" id="PTHR23100:SF0">
    <property type="entry name" value="ARGININE BIOSYNTHESIS BIFUNCTIONAL PROTEIN ARGJ, MITOCHONDRIAL"/>
    <property type="match status" value="1"/>
</dbReference>
<evidence type="ECO:0000256" key="7">
    <source>
        <dbReference type="ARBA" id="ARBA00022813"/>
    </source>
</evidence>
<feature type="active site" description="Nucleophile" evidence="13">
    <location>
        <position position="199"/>
    </location>
</feature>
<keyword evidence="4 13" id="KW-0055">Arginine biosynthesis</keyword>
<feature type="site" description="Cleavage; by autolysis" evidence="13">
    <location>
        <begin position="198"/>
        <end position="199"/>
    </location>
</feature>
<keyword evidence="13" id="KW-0963">Cytoplasm</keyword>
<keyword evidence="6 13" id="KW-0808">Transferase</keyword>
<dbReference type="HAMAP" id="MF_01106">
    <property type="entry name" value="ArgJ"/>
    <property type="match status" value="1"/>
</dbReference>
<feature type="binding site" evidence="13">
    <location>
        <position position="285"/>
    </location>
    <ligand>
        <name>substrate</name>
    </ligand>
</feature>
<organism evidence="14 15">
    <name type="scientific">Streptohalobacillus salinus</name>
    <dbReference type="NCBI Taxonomy" id="621096"/>
    <lineage>
        <taxon>Bacteria</taxon>
        <taxon>Bacillati</taxon>
        <taxon>Bacillota</taxon>
        <taxon>Bacilli</taxon>
        <taxon>Bacillales</taxon>
        <taxon>Bacillaceae</taxon>
        <taxon>Streptohalobacillus</taxon>
    </lineage>
</organism>
<sequence>MQTVKDKQAASDALIILPEGDIASPKGFTAGGVHCGIRKSKLDLGWLYSEVPAVAAGVYTLNLFQAAPLKVTQASIANDQLIQALVVNSGVANACTGEQGLKDAYQMRDQLASKLTVKPEHVAVASTGVIGELLPMTNVSKGIDMINPSAQTSDQFETAILTTDTREKGIAVQITIDHKTITIGGAAKGSGMIKPNMATMLGFVTTDAAVEATALTDSLKSITNDSFNMITVDGDTSTNDMVLVLANGMQENNALSKEHPEWETFETALHYVCEYLAKEIARDGEGATKLIEVEVTGADTKQTARQIGKSVISSNLVKTAIHGADANWGRIITAVGYAGEALDPDQVSVKLGDILVVENGVPVTFSEPEAKQYLEQSTVLIQVNVGKGPEQATGYGCDLSYDYVRINASYRT</sequence>
<dbReference type="EC" id="2.3.1.1" evidence="13"/>
<evidence type="ECO:0000313" key="15">
    <source>
        <dbReference type="Proteomes" id="UP000247922"/>
    </source>
</evidence>
<dbReference type="NCBIfam" id="TIGR00120">
    <property type="entry name" value="ArgJ"/>
    <property type="match status" value="1"/>
</dbReference>
<dbReference type="NCBIfam" id="NF003802">
    <property type="entry name" value="PRK05388.1"/>
    <property type="match status" value="1"/>
</dbReference>
<accession>A0A2V3WIB0</accession>
<dbReference type="Gene3D" id="3.30.2330.10">
    <property type="entry name" value="arginine biosynthesis bifunctional protein suprefamily"/>
    <property type="match status" value="1"/>
</dbReference>
<feature type="site" description="Involved in the stabilization of negative charge on the oxyanion by the formation of the oxyanion hole" evidence="13">
    <location>
        <position position="127"/>
    </location>
</feature>
<dbReference type="CDD" id="cd02152">
    <property type="entry name" value="OAT"/>
    <property type="match status" value="1"/>
</dbReference>
<comment type="pathway">
    <text evidence="13">Amino-acid biosynthesis; L-arginine biosynthesis; L-ornithine and N-acetyl-L-glutamate from L-glutamate and N(2)-acetyl-L-ornithine (cyclic): step 1/1.</text>
</comment>
<evidence type="ECO:0000256" key="3">
    <source>
        <dbReference type="ARBA" id="ARBA00011475"/>
    </source>
</evidence>
<dbReference type="GO" id="GO:0004042">
    <property type="term" value="F:L-glutamate N-acetyltransferase activity"/>
    <property type="evidence" value="ECO:0007669"/>
    <property type="project" value="UniProtKB-UniRule"/>
</dbReference>
<evidence type="ECO:0000256" key="4">
    <source>
        <dbReference type="ARBA" id="ARBA00022571"/>
    </source>
</evidence>
<evidence type="ECO:0000256" key="1">
    <source>
        <dbReference type="ARBA" id="ARBA00004496"/>
    </source>
</evidence>
<evidence type="ECO:0000256" key="6">
    <source>
        <dbReference type="ARBA" id="ARBA00022679"/>
    </source>
</evidence>
<evidence type="ECO:0000256" key="11">
    <source>
        <dbReference type="ARBA" id="ARBA00049439"/>
    </source>
</evidence>
<keyword evidence="9 13" id="KW-0012">Acyltransferase</keyword>
<evidence type="ECO:0000256" key="2">
    <source>
        <dbReference type="ARBA" id="ARBA00006774"/>
    </source>
</evidence>
<dbReference type="UniPathway" id="UPA00068">
    <property type="reaction ID" value="UER00106"/>
</dbReference>
<dbReference type="AlphaFoldDB" id="A0A2V3WIB0"/>
<dbReference type="Proteomes" id="UP000247922">
    <property type="component" value="Unassembled WGS sequence"/>
</dbReference>
<comment type="pathway">
    <text evidence="13">Amino-acid biosynthesis; L-arginine biosynthesis; N(2)-acetyl-L-ornithine from L-glutamate: step 1/4.</text>
</comment>
<dbReference type="Gene3D" id="3.10.20.340">
    <property type="entry name" value="ArgJ beta chain, C-terminal domain"/>
    <property type="match status" value="1"/>
</dbReference>
<protein>
    <recommendedName>
        <fullName evidence="13">Arginine biosynthesis bifunctional protein ArgJ</fullName>
    </recommendedName>
    <domain>
        <recommendedName>
            <fullName evidence="13">Glutamate N-acetyltransferase</fullName>
            <ecNumber evidence="13">2.3.1.35</ecNumber>
        </recommendedName>
        <alternativeName>
            <fullName evidence="13">Ornithine acetyltransferase</fullName>
            <shortName evidence="13">OATase</shortName>
        </alternativeName>
        <alternativeName>
            <fullName evidence="13">Ornithine transacetylase</fullName>
        </alternativeName>
    </domain>
    <domain>
        <recommendedName>
            <fullName evidence="13">Amino-acid acetyltransferase</fullName>
            <ecNumber evidence="13">2.3.1.1</ecNumber>
        </recommendedName>
        <alternativeName>
            <fullName evidence="13">N-acetylglutamate synthase</fullName>
            <shortName evidence="13">AGSase</shortName>
        </alternativeName>
    </domain>
    <component>
        <recommendedName>
            <fullName evidence="13">Arginine biosynthesis bifunctional protein ArgJ alpha chain</fullName>
        </recommendedName>
    </component>
    <component>
        <recommendedName>
            <fullName evidence="13">Arginine biosynthesis bifunctional protein ArgJ beta chain</fullName>
        </recommendedName>
    </component>
</protein>
<keyword evidence="7 13" id="KW-0068">Autocatalytic cleavage</keyword>
<feature type="site" description="Involved in the stabilization of negative charge on the oxyanion by the formation of the oxyanion hole" evidence="13">
    <location>
        <position position="128"/>
    </location>
</feature>
<feature type="chain" id="PRO_5023467538" description="Arginine biosynthesis bifunctional protein ArgJ beta chain" evidence="13">
    <location>
        <begin position="199"/>
        <end position="412"/>
    </location>
</feature>
<dbReference type="RefSeq" id="WP_245881954.1">
    <property type="nucleotide sequence ID" value="NZ_QJJR01000003.1"/>
</dbReference>
<dbReference type="GO" id="GO:0006592">
    <property type="term" value="P:ornithine biosynthetic process"/>
    <property type="evidence" value="ECO:0007669"/>
    <property type="project" value="TreeGrafter"/>
</dbReference>
<feature type="binding site" evidence="13">
    <location>
        <position position="188"/>
    </location>
    <ligand>
        <name>substrate</name>
    </ligand>
</feature>
<dbReference type="Pfam" id="PF01960">
    <property type="entry name" value="ArgJ"/>
    <property type="match status" value="1"/>
</dbReference>
<gene>
    <name evidence="13" type="primary">argJ</name>
    <name evidence="14" type="ORF">DES38_103186</name>
</gene>
<keyword evidence="5 13" id="KW-0028">Amino-acid biosynthesis</keyword>
<reference evidence="14 15" key="1">
    <citation type="submission" date="2018-05" db="EMBL/GenBank/DDBJ databases">
        <title>Genomic Encyclopedia of Type Strains, Phase IV (KMG-IV): sequencing the most valuable type-strain genomes for metagenomic binning, comparative biology and taxonomic classification.</title>
        <authorList>
            <person name="Goeker M."/>
        </authorList>
    </citation>
    <scope>NUCLEOTIDE SEQUENCE [LARGE SCALE GENOMIC DNA]</scope>
    <source>
        <strain evidence="14 15">DSM 22440</strain>
    </source>
</reference>
<keyword evidence="8 13" id="KW-0511">Multifunctional enzyme</keyword>
<dbReference type="FunFam" id="3.10.20.340:FF:000001">
    <property type="entry name" value="Arginine biosynthesis bifunctional protein ArgJ, chloroplastic"/>
    <property type="match status" value="1"/>
</dbReference>
<dbReference type="EC" id="2.3.1.35" evidence="13"/>
<feature type="binding site" evidence="13">
    <location>
        <position position="412"/>
    </location>
    <ligand>
        <name>substrate</name>
    </ligand>
</feature>
<dbReference type="InterPro" id="IPR042195">
    <property type="entry name" value="ArgJ_beta_C"/>
</dbReference>